<comment type="caution">
    <text evidence="3">The sequence shown here is derived from an EMBL/GenBank/DDBJ whole genome shotgun (WGS) entry which is preliminary data.</text>
</comment>
<organism evidence="3 4">
    <name type="scientific">Asanoa ferruginea</name>
    <dbReference type="NCBI Taxonomy" id="53367"/>
    <lineage>
        <taxon>Bacteria</taxon>
        <taxon>Bacillati</taxon>
        <taxon>Actinomycetota</taxon>
        <taxon>Actinomycetes</taxon>
        <taxon>Micromonosporales</taxon>
        <taxon>Micromonosporaceae</taxon>
        <taxon>Asanoa</taxon>
    </lineage>
</organism>
<dbReference type="Pfam" id="PF26607">
    <property type="entry name" value="DUF8189"/>
    <property type="match status" value="1"/>
</dbReference>
<evidence type="ECO:0000313" key="3">
    <source>
        <dbReference type="EMBL" id="REF95968.1"/>
    </source>
</evidence>
<dbReference type="AlphaFoldDB" id="A0A3D9ZEW5"/>
<keyword evidence="4" id="KW-1185">Reference proteome</keyword>
<dbReference type="SUPFAM" id="SSF89372">
    <property type="entry name" value="Fucose-specific lectin"/>
    <property type="match status" value="1"/>
</dbReference>
<name>A0A3D9ZEW5_9ACTN</name>
<dbReference type="OrthoDB" id="7671932at2"/>
<dbReference type="Proteomes" id="UP000256913">
    <property type="component" value="Unassembled WGS sequence"/>
</dbReference>
<sequence>MRRFLKHALLVVALVGAGLFALPAGPASAGYWQQQVSMRNQDGRLEQFKLDSTRHLLHRWEQNAYKSDYVAWRPLSGIISSGIGVILNDNGTLGVFGRADGGDLDYVHQLSPGGDWSGWTSFAGRLEPYGPIYTGVYSSQMCTIGTSQVPCHYRNYVEVLGVDNLQHRKYQYCDNGCWSENWE</sequence>
<feature type="domain" description="PLL-like beta propeller" evidence="2">
    <location>
        <begin position="37"/>
        <end position="126"/>
    </location>
</feature>
<proteinExistence type="predicted"/>
<reference evidence="3 4" key="1">
    <citation type="submission" date="2018-08" db="EMBL/GenBank/DDBJ databases">
        <title>Sequencing the genomes of 1000 actinobacteria strains.</title>
        <authorList>
            <person name="Klenk H.-P."/>
        </authorList>
    </citation>
    <scope>NUCLEOTIDE SEQUENCE [LARGE SCALE GENOMIC DNA]</scope>
    <source>
        <strain evidence="3 4">DSM 44099</strain>
    </source>
</reference>
<feature type="signal peptide" evidence="1">
    <location>
        <begin position="1"/>
        <end position="29"/>
    </location>
</feature>
<evidence type="ECO:0000259" key="2">
    <source>
        <dbReference type="Pfam" id="PF26607"/>
    </source>
</evidence>
<accession>A0A3D9ZEW5</accession>
<gene>
    <name evidence="3" type="ORF">DFJ67_1933</name>
</gene>
<keyword evidence="1" id="KW-0732">Signal</keyword>
<feature type="chain" id="PRO_5017600890" description="PLL-like beta propeller domain-containing protein" evidence="1">
    <location>
        <begin position="30"/>
        <end position="183"/>
    </location>
</feature>
<evidence type="ECO:0000256" key="1">
    <source>
        <dbReference type="SAM" id="SignalP"/>
    </source>
</evidence>
<evidence type="ECO:0000313" key="4">
    <source>
        <dbReference type="Proteomes" id="UP000256913"/>
    </source>
</evidence>
<dbReference type="RefSeq" id="WP_147315468.1">
    <property type="nucleotide sequence ID" value="NZ_BONB01000013.1"/>
</dbReference>
<protein>
    <recommendedName>
        <fullName evidence="2">PLL-like beta propeller domain-containing protein</fullName>
    </recommendedName>
</protein>
<dbReference type="InterPro" id="IPR058502">
    <property type="entry name" value="PLL-like_beta-prop"/>
</dbReference>
<dbReference type="EMBL" id="QUMQ01000001">
    <property type="protein sequence ID" value="REF95968.1"/>
    <property type="molecule type" value="Genomic_DNA"/>
</dbReference>